<feature type="compositionally biased region" description="Polar residues" evidence="1">
    <location>
        <begin position="410"/>
        <end position="420"/>
    </location>
</feature>
<keyword evidence="2" id="KW-1133">Transmembrane helix</keyword>
<feature type="region of interest" description="Disordered" evidence="1">
    <location>
        <begin position="164"/>
        <end position="185"/>
    </location>
</feature>
<feature type="transmembrane region" description="Helical" evidence="2">
    <location>
        <begin position="120"/>
        <end position="141"/>
    </location>
</feature>
<evidence type="ECO:0000256" key="1">
    <source>
        <dbReference type="SAM" id="MobiDB-lite"/>
    </source>
</evidence>
<feature type="compositionally biased region" description="Basic and acidic residues" evidence="1">
    <location>
        <begin position="310"/>
        <end position="323"/>
    </location>
</feature>
<dbReference type="OrthoDB" id="3269357at2759"/>
<keyword evidence="2" id="KW-0472">Membrane</keyword>
<reference evidence="3 4" key="1">
    <citation type="submission" date="2014-04" db="EMBL/GenBank/DDBJ databases">
        <authorList>
            <consortium name="DOE Joint Genome Institute"/>
            <person name="Kuo A."/>
            <person name="Kohler A."/>
            <person name="Costa M.D."/>
            <person name="Nagy L.G."/>
            <person name="Floudas D."/>
            <person name="Copeland A."/>
            <person name="Barry K.W."/>
            <person name="Cichocki N."/>
            <person name="Veneault-Fourrey C."/>
            <person name="LaButti K."/>
            <person name="Lindquist E.A."/>
            <person name="Lipzen A."/>
            <person name="Lundell T."/>
            <person name="Morin E."/>
            <person name="Murat C."/>
            <person name="Sun H."/>
            <person name="Tunlid A."/>
            <person name="Henrissat B."/>
            <person name="Grigoriev I.V."/>
            <person name="Hibbett D.S."/>
            <person name="Martin F."/>
            <person name="Nordberg H.P."/>
            <person name="Cantor M.N."/>
            <person name="Hua S.X."/>
        </authorList>
    </citation>
    <scope>NUCLEOTIDE SEQUENCE [LARGE SCALE GENOMIC DNA]</scope>
    <source>
        <strain evidence="3 4">441</strain>
    </source>
</reference>
<feature type="transmembrane region" description="Helical" evidence="2">
    <location>
        <begin position="79"/>
        <end position="99"/>
    </location>
</feature>
<keyword evidence="2" id="KW-0812">Transmembrane</keyword>
<organism evidence="3 4">
    <name type="scientific">Pisolithus microcarpus 441</name>
    <dbReference type="NCBI Taxonomy" id="765257"/>
    <lineage>
        <taxon>Eukaryota</taxon>
        <taxon>Fungi</taxon>
        <taxon>Dikarya</taxon>
        <taxon>Basidiomycota</taxon>
        <taxon>Agaricomycotina</taxon>
        <taxon>Agaricomycetes</taxon>
        <taxon>Agaricomycetidae</taxon>
        <taxon>Boletales</taxon>
        <taxon>Sclerodermatineae</taxon>
        <taxon>Pisolithaceae</taxon>
        <taxon>Pisolithus</taxon>
    </lineage>
</organism>
<evidence type="ECO:0000256" key="2">
    <source>
        <dbReference type="SAM" id="Phobius"/>
    </source>
</evidence>
<gene>
    <name evidence="3" type="ORF">PISMIDRAFT_459084</name>
</gene>
<accession>A0A0C9ZBS1</accession>
<feature type="region of interest" description="Disordered" evidence="1">
    <location>
        <begin position="304"/>
        <end position="420"/>
    </location>
</feature>
<feature type="transmembrane region" description="Helical" evidence="2">
    <location>
        <begin position="44"/>
        <end position="67"/>
    </location>
</feature>
<feature type="compositionally biased region" description="Polar residues" evidence="1">
    <location>
        <begin position="362"/>
        <end position="371"/>
    </location>
</feature>
<dbReference type="Proteomes" id="UP000054018">
    <property type="component" value="Unassembled WGS sequence"/>
</dbReference>
<feature type="transmembrane region" description="Helical" evidence="2">
    <location>
        <begin position="12"/>
        <end position="32"/>
    </location>
</feature>
<evidence type="ECO:0008006" key="5">
    <source>
        <dbReference type="Google" id="ProtNLM"/>
    </source>
</evidence>
<evidence type="ECO:0000313" key="4">
    <source>
        <dbReference type="Proteomes" id="UP000054018"/>
    </source>
</evidence>
<reference evidence="4" key="2">
    <citation type="submission" date="2015-01" db="EMBL/GenBank/DDBJ databases">
        <title>Evolutionary Origins and Diversification of the Mycorrhizal Mutualists.</title>
        <authorList>
            <consortium name="DOE Joint Genome Institute"/>
            <consortium name="Mycorrhizal Genomics Consortium"/>
            <person name="Kohler A."/>
            <person name="Kuo A."/>
            <person name="Nagy L.G."/>
            <person name="Floudas D."/>
            <person name="Copeland A."/>
            <person name="Barry K.W."/>
            <person name="Cichocki N."/>
            <person name="Veneault-Fourrey C."/>
            <person name="LaButti K."/>
            <person name="Lindquist E.A."/>
            <person name="Lipzen A."/>
            <person name="Lundell T."/>
            <person name="Morin E."/>
            <person name="Murat C."/>
            <person name="Riley R."/>
            <person name="Ohm R."/>
            <person name="Sun H."/>
            <person name="Tunlid A."/>
            <person name="Henrissat B."/>
            <person name="Grigoriev I.V."/>
            <person name="Hibbett D.S."/>
            <person name="Martin F."/>
        </authorList>
    </citation>
    <scope>NUCLEOTIDE SEQUENCE [LARGE SCALE GENOMIC DNA]</scope>
    <source>
        <strain evidence="4">441</strain>
    </source>
</reference>
<sequence length="420" mass="46510">MTNFLPLARYNLFGLFLICNAAICISAVWNHTLALSSQTLQIDIYLAFLGAFGLLFAVILIFVEVLFSNPFTTRIWFESGWVAVFWLMELAGATVVSVISGNCGSEKTIASTSFCTSERLLLAFTWICTGILLAYFFLIIFTTITYQRDNPDVWNSTVRRLSSSGRQSLSSPVNSPSASRFKNVSQPLPPPAPVVTYAPRPIRAAVPPECFNRDRAGLGFEYEIEGYKSPPPQQTTFPEQMDIEYRNSLREAVPVPVIGQTHASTIRPLPRIAPLSIPVATTARFREDARRLLDGSFTGRRELPSTVAYSHEHGSSRIERRELPVQPSPLGDWPRRDIMEQPVARKRRNQDSLPFPEPVGSSRGQVTQPPNTEVGAVSTGAGHHTHAGPTPLHQPGARRPSGPRLRLPSNDLTPQRQVPP</sequence>
<feature type="compositionally biased region" description="Low complexity" evidence="1">
    <location>
        <begin position="164"/>
        <end position="179"/>
    </location>
</feature>
<evidence type="ECO:0000313" key="3">
    <source>
        <dbReference type="EMBL" id="KIK23389.1"/>
    </source>
</evidence>
<keyword evidence="4" id="KW-1185">Reference proteome</keyword>
<dbReference type="STRING" id="765257.A0A0C9ZBS1"/>
<dbReference type="HOGENOM" id="CLU_053575_0_0_1"/>
<protein>
    <recommendedName>
        <fullName evidence="5">MARVEL domain-containing protein</fullName>
    </recommendedName>
</protein>
<dbReference type="EMBL" id="KN833726">
    <property type="protein sequence ID" value="KIK23389.1"/>
    <property type="molecule type" value="Genomic_DNA"/>
</dbReference>
<proteinExistence type="predicted"/>
<name>A0A0C9ZBS1_9AGAM</name>
<feature type="compositionally biased region" description="Low complexity" evidence="1">
    <location>
        <begin position="395"/>
        <end position="409"/>
    </location>
</feature>
<dbReference type="AlphaFoldDB" id="A0A0C9ZBS1"/>